<keyword evidence="7" id="KW-0812">Transmembrane</keyword>
<name>A0A6N6N3I8_9BACT</name>
<dbReference type="GO" id="GO:0005886">
    <property type="term" value="C:plasma membrane"/>
    <property type="evidence" value="ECO:0007669"/>
    <property type="project" value="TreeGrafter"/>
</dbReference>
<dbReference type="SUPFAM" id="SSF58104">
    <property type="entry name" value="Methyl-accepting chemotaxis protein (MCP) signaling domain"/>
    <property type="match status" value="1"/>
</dbReference>
<keyword evidence="5" id="KW-0175">Coiled coil</keyword>
<feature type="compositionally biased region" description="Acidic residues" evidence="6">
    <location>
        <begin position="648"/>
        <end position="657"/>
    </location>
</feature>
<feature type="compositionally biased region" description="Low complexity" evidence="6">
    <location>
        <begin position="425"/>
        <end position="435"/>
    </location>
</feature>
<evidence type="ECO:0000313" key="10">
    <source>
        <dbReference type="EMBL" id="KAB1441643.1"/>
    </source>
</evidence>
<dbReference type="SMART" id="SM00304">
    <property type="entry name" value="HAMP"/>
    <property type="match status" value="1"/>
</dbReference>
<dbReference type="InterPro" id="IPR004089">
    <property type="entry name" value="MCPsignal_dom"/>
</dbReference>
<dbReference type="RefSeq" id="WP_151150736.1">
    <property type="nucleotide sequence ID" value="NZ_WAIE01000003.1"/>
</dbReference>
<dbReference type="GO" id="GO:0006935">
    <property type="term" value="P:chemotaxis"/>
    <property type="evidence" value="ECO:0007669"/>
    <property type="project" value="UniProtKB-KW"/>
</dbReference>
<feature type="compositionally biased region" description="Polar residues" evidence="6">
    <location>
        <begin position="399"/>
        <end position="420"/>
    </location>
</feature>
<dbReference type="PANTHER" id="PTHR43531:SF11">
    <property type="entry name" value="METHYL-ACCEPTING CHEMOTAXIS PROTEIN 3"/>
    <property type="match status" value="1"/>
</dbReference>
<feature type="domain" description="Methyl-accepting transducer" evidence="8">
    <location>
        <begin position="396"/>
        <end position="611"/>
    </location>
</feature>
<keyword evidence="7" id="KW-0472">Membrane</keyword>
<dbReference type="Proteomes" id="UP000438699">
    <property type="component" value="Unassembled WGS sequence"/>
</dbReference>
<dbReference type="PROSITE" id="PS50885">
    <property type="entry name" value="HAMP"/>
    <property type="match status" value="1"/>
</dbReference>
<dbReference type="InterPro" id="IPR003660">
    <property type="entry name" value="HAMP_dom"/>
</dbReference>
<reference evidence="10 11" key="1">
    <citation type="journal article" date="2017" name="Int. J. Syst. Evol. Microbiol.">
        <title>Desulfovibrio senegalensis sp. nov., a mesophilic sulfate reducer isolated from marine sediment.</title>
        <authorList>
            <person name="Thioye A."/>
            <person name="Gam Z.B.A."/>
            <person name="Mbengue M."/>
            <person name="Cayol J.L."/>
            <person name="Joseph-Bartoli M."/>
            <person name="Toure-Kane C."/>
            <person name="Labat M."/>
        </authorList>
    </citation>
    <scope>NUCLEOTIDE SEQUENCE [LARGE SCALE GENOMIC DNA]</scope>
    <source>
        <strain evidence="10 11">DSM 101509</strain>
    </source>
</reference>
<dbReference type="Pfam" id="PF00672">
    <property type="entry name" value="HAMP"/>
    <property type="match status" value="1"/>
</dbReference>
<dbReference type="Pfam" id="PF12729">
    <property type="entry name" value="4HB_MCP_1"/>
    <property type="match status" value="1"/>
</dbReference>
<dbReference type="PROSITE" id="PS50111">
    <property type="entry name" value="CHEMOTAXIS_TRANSDUC_2"/>
    <property type="match status" value="1"/>
</dbReference>
<dbReference type="Gene3D" id="1.20.120.30">
    <property type="entry name" value="Aspartate receptor, ligand-binding domain"/>
    <property type="match status" value="1"/>
</dbReference>
<dbReference type="GO" id="GO:0004888">
    <property type="term" value="F:transmembrane signaling receptor activity"/>
    <property type="evidence" value="ECO:0007669"/>
    <property type="project" value="TreeGrafter"/>
</dbReference>
<evidence type="ECO:0000256" key="4">
    <source>
        <dbReference type="PROSITE-ProRule" id="PRU00284"/>
    </source>
</evidence>
<evidence type="ECO:0000256" key="7">
    <source>
        <dbReference type="SAM" id="Phobius"/>
    </source>
</evidence>
<evidence type="ECO:0000256" key="3">
    <source>
        <dbReference type="ARBA" id="ARBA00029447"/>
    </source>
</evidence>
<comment type="similarity">
    <text evidence="3">Belongs to the methyl-accepting chemotaxis (MCP) protein family.</text>
</comment>
<evidence type="ECO:0000256" key="5">
    <source>
        <dbReference type="SAM" id="Coils"/>
    </source>
</evidence>
<sequence>MKNIRLSYKLVGGFVLSACIALIIGLIGIWAVSELERSCKAVTERNLPAIETLCEITKHLGSEAETMSVLLSPALSRQERTGLYAQAEEHNKALGQAFKKYKTLPKASEEAALSENYEQHIMELEAANAKVVGLSRQVGESDILNPDAFMGNLQQFRGDHYKLESQTANLILTDEAFDGGDDATQCAFGKWMASLDTSNPKMTELLEKIRVPHDRFHEAVKTIKAAMGRNDNTSAMNAFFADMKPAEEEVFSLFREMRQEAARVQGLFNDMTEVLNTEAGTSQRAVNESLEKILNFNTELAAENAAENQAMATRANSSVIIGMAVGVILALAMGILLTRAITGPILKGVNFAKSMADGDFTTELDVDQKDEIGQLAHALNDMVRKLRGIVSQVLSSTDNVSSGSREMATSSETLSQTATEQAAGVEEVSSSMEEMTANIQASATNAQETETLASSAASEAEKSGRAVQETVDAMKTIAEKILVIEEIARQTNLLALNAAIEAARAGEHGKGFAVVAAEVRQLAERSGTAAAEIGELSSSTVDIAGRAGTMIDKLVPDIARTAELVREITSASNEQNAGAQEINTAVQQLDSTIQQNASASEEMAGTADQLANQANALQQAMAFFNIGHHRGTGTITASHAPQALPQGDAEDDEFDRF</sequence>
<dbReference type="InterPro" id="IPR024478">
    <property type="entry name" value="HlyB_4HB_MCP"/>
</dbReference>
<feature type="region of interest" description="Disordered" evidence="6">
    <location>
        <begin position="399"/>
        <end position="467"/>
    </location>
</feature>
<dbReference type="InterPro" id="IPR051310">
    <property type="entry name" value="MCP_chemotaxis"/>
</dbReference>
<feature type="compositionally biased region" description="Low complexity" evidence="6">
    <location>
        <begin position="448"/>
        <end position="458"/>
    </location>
</feature>
<keyword evidence="4" id="KW-0807">Transducer</keyword>
<evidence type="ECO:0000256" key="2">
    <source>
        <dbReference type="ARBA" id="ARBA00022500"/>
    </source>
</evidence>
<accession>A0A6N6N3I8</accession>
<evidence type="ECO:0000259" key="9">
    <source>
        <dbReference type="PROSITE" id="PS50885"/>
    </source>
</evidence>
<dbReference type="InterPro" id="IPR025991">
    <property type="entry name" value="Chemoreceptor_zinc-bind_dom"/>
</dbReference>
<keyword evidence="2" id="KW-0145">Chemotaxis</keyword>
<evidence type="ECO:0000256" key="6">
    <source>
        <dbReference type="SAM" id="MobiDB-lite"/>
    </source>
</evidence>
<dbReference type="PANTHER" id="PTHR43531">
    <property type="entry name" value="PROTEIN ICFG"/>
    <property type="match status" value="1"/>
</dbReference>
<keyword evidence="7" id="KW-1133">Transmembrane helix</keyword>
<dbReference type="SMART" id="SM00283">
    <property type="entry name" value="MA"/>
    <property type="match status" value="1"/>
</dbReference>
<proteinExistence type="inferred from homology"/>
<gene>
    <name evidence="10" type="ORF">F8A88_08565</name>
</gene>
<feature type="compositionally biased region" description="Polar residues" evidence="6">
    <location>
        <begin position="437"/>
        <end position="447"/>
    </location>
</feature>
<dbReference type="FunFam" id="1.10.287.950:FF:000001">
    <property type="entry name" value="Methyl-accepting chemotaxis sensory transducer"/>
    <property type="match status" value="1"/>
</dbReference>
<dbReference type="EMBL" id="WAIE01000003">
    <property type="protein sequence ID" value="KAB1441643.1"/>
    <property type="molecule type" value="Genomic_DNA"/>
</dbReference>
<organism evidence="10 11">
    <name type="scientific">Pseudodesulfovibrio senegalensis</name>
    <dbReference type="NCBI Taxonomy" id="1721087"/>
    <lineage>
        <taxon>Bacteria</taxon>
        <taxon>Pseudomonadati</taxon>
        <taxon>Thermodesulfobacteriota</taxon>
        <taxon>Desulfovibrionia</taxon>
        <taxon>Desulfovibrionales</taxon>
        <taxon>Desulfovibrionaceae</taxon>
    </lineage>
</organism>
<keyword evidence="11" id="KW-1185">Reference proteome</keyword>
<dbReference type="Pfam" id="PF00015">
    <property type="entry name" value="MCPsignal"/>
    <property type="match status" value="1"/>
</dbReference>
<feature type="domain" description="HAMP" evidence="9">
    <location>
        <begin position="339"/>
        <end position="391"/>
    </location>
</feature>
<dbReference type="Gene3D" id="1.10.287.950">
    <property type="entry name" value="Methyl-accepting chemotaxis protein"/>
    <property type="match status" value="1"/>
</dbReference>
<feature type="transmembrane region" description="Helical" evidence="7">
    <location>
        <begin position="319"/>
        <end position="337"/>
    </location>
</feature>
<comment type="caution">
    <text evidence="10">The sequence shown here is derived from an EMBL/GenBank/DDBJ whole genome shotgun (WGS) entry which is preliminary data.</text>
</comment>
<dbReference type="GO" id="GO:0007165">
    <property type="term" value="P:signal transduction"/>
    <property type="evidence" value="ECO:0007669"/>
    <property type="project" value="UniProtKB-KW"/>
</dbReference>
<feature type="region of interest" description="Disordered" evidence="6">
    <location>
        <begin position="634"/>
        <end position="657"/>
    </location>
</feature>
<evidence type="ECO:0000259" key="8">
    <source>
        <dbReference type="PROSITE" id="PS50111"/>
    </source>
</evidence>
<protein>
    <submittedName>
        <fullName evidence="10">HAMP domain-containing protein</fullName>
    </submittedName>
</protein>
<feature type="coiled-coil region" evidence="5">
    <location>
        <begin position="110"/>
        <end position="137"/>
    </location>
</feature>
<dbReference type="Pfam" id="PF13682">
    <property type="entry name" value="CZB"/>
    <property type="match status" value="1"/>
</dbReference>
<dbReference type="AlphaFoldDB" id="A0A6N6N3I8"/>
<comment type="subcellular location">
    <subcellularLocation>
        <location evidence="1">Membrane</location>
    </subcellularLocation>
</comment>
<dbReference type="CDD" id="cd06225">
    <property type="entry name" value="HAMP"/>
    <property type="match status" value="1"/>
</dbReference>
<evidence type="ECO:0000256" key="1">
    <source>
        <dbReference type="ARBA" id="ARBA00004370"/>
    </source>
</evidence>
<feature type="transmembrane region" description="Helical" evidence="7">
    <location>
        <begin position="12"/>
        <end position="32"/>
    </location>
</feature>
<dbReference type="CDD" id="cd11386">
    <property type="entry name" value="MCP_signal"/>
    <property type="match status" value="1"/>
</dbReference>
<evidence type="ECO:0000313" key="11">
    <source>
        <dbReference type="Proteomes" id="UP000438699"/>
    </source>
</evidence>
<dbReference type="OrthoDB" id="5342522at2"/>